<keyword evidence="7" id="KW-1185">Reference proteome</keyword>
<dbReference type="PROSITE" id="PS00041">
    <property type="entry name" value="HTH_ARAC_FAMILY_1"/>
    <property type="match status" value="1"/>
</dbReference>
<evidence type="ECO:0000259" key="5">
    <source>
        <dbReference type="PROSITE" id="PS01124"/>
    </source>
</evidence>
<sequence length="119" mass="13408">MRQLVTLNAVKRIIHADLAGTYSLETLARAVGIHEQKLMKLFRRHEQSTVFAYIRQARMQYARTLLEQGSTPVENIAALVGFSSAANFATAFKAHTGLTPRQYRRQHQETTQSEHAPTG</sequence>
<reference evidence="6 7" key="1">
    <citation type="submission" date="2021-06" db="EMBL/GenBank/DDBJ databases">
        <title>Bacterium isolated from marine sediment.</title>
        <authorList>
            <person name="Zhu K.-L."/>
            <person name="Du Z.-J."/>
            <person name="Liang Q.-Y."/>
        </authorList>
    </citation>
    <scope>NUCLEOTIDE SEQUENCE [LARGE SCALE GENOMIC DNA]</scope>
    <source>
        <strain evidence="6 7">A346</strain>
    </source>
</reference>
<dbReference type="Proteomes" id="UP000755551">
    <property type="component" value="Unassembled WGS sequence"/>
</dbReference>
<evidence type="ECO:0000256" key="3">
    <source>
        <dbReference type="ARBA" id="ARBA00023163"/>
    </source>
</evidence>
<dbReference type="PANTHER" id="PTHR43280">
    <property type="entry name" value="ARAC-FAMILY TRANSCRIPTIONAL REGULATOR"/>
    <property type="match status" value="1"/>
</dbReference>
<name>A0ABS6M980_9GAMM</name>
<comment type="caution">
    <text evidence="6">The sequence shown here is derived from an EMBL/GenBank/DDBJ whole genome shotgun (WGS) entry which is preliminary data.</text>
</comment>
<keyword evidence="1" id="KW-0805">Transcription regulation</keyword>
<evidence type="ECO:0000313" key="6">
    <source>
        <dbReference type="EMBL" id="MBV0932849.1"/>
    </source>
</evidence>
<proteinExistence type="predicted"/>
<evidence type="ECO:0000313" key="7">
    <source>
        <dbReference type="Proteomes" id="UP000755551"/>
    </source>
</evidence>
<keyword evidence="2" id="KW-0238">DNA-binding</keyword>
<dbReference type="InterPro" id="IPR018060">
    <property type="entry name" value="HTH_AraC"/>
</dbReference>
<dbReference type="SMART" id="SM00342">
    <property type="entry name" value="HTH_ARAC"/>
    <property type="match status" value="1"/>
</dbReference>
<dbReference type="PANTHER" id="PTHR43280:SF2">
    <property type="entry name" value="HTH-TYPE TRANSCRIPTIONAL REGULATOR EXSA"/>
    <property type="match status" value="1"/>
</dbReference>
<dbReference type="PROSITE" id="PS01124">
    <property type="entry name" value="HTH_ARAC_FAMILY_2"/>
    <property type="match status" value="1"/>
</dbReference>
<dbReference type="RefSeq" id="WP_217334269.1">
    <property type="nucleotide sequence ID" value="NZ_JAHQZT010000005.1"/>
</dbReference>
<organism evidence="6 7">
    <name type="scientific">Marinobacterium weihaiense</name>
    <dbReference type="NCBI Taxonomy" id="2851016"/>
    <lineage>
        <taxon>Bacteria</taxon>
        <taxon>Pseudomonadati</taxon>
        <taxon>Pseudomonadota</taxon>
        <taxon>Gammaproteobacteria</taxon>
        <taxon>Oceanospirillales</taxon>
        <taxon>Oceanospirillaceae</taxon>
        <taxon>Marinobacterium</taxon>
    </lineage>
</organism>
<dbReference type="Pfam" id="PF12833">
    <property type="entry name" value="HTH_18"/>
    <property type="match status" value="1"/>
</dbReference>
<feature type="region of interest" description="Disordered" evidence="4">
    <location>
        <begin position="99"/>
        <end position="119"/>
    </location>
</feature>
<feature type="domain" description="HTH araC/xylS-type" evidence="5">
    <location>
        <begin position="8"/>
        <end position="106"/>
    </location>
</feature>
<dbReference type="EMBL" id="JAHQZT010000005">
    <property type="protein sequence ID" value="MBV0932849.1"/>
    <property type="molecule type" value="Genomic_DNA"/>
</dbReference>
<evidence type="ECO:0000256" key="2">
    <source>
        <dbReference type="ARBA" id="ARBA00023125"/>
    </source>
</evidence>
<feature type="compositionally biased region" description="Polar residues" evidence="4">
    <location>
        <begin position="109"/>
        <end position="119"/>
    </location>
</feature>
<gene>
    <name evidence="6" type="ORF">KTN04_05800</name>
</gene>
<keyword evidence="3" id="KW-0804">Transcription</keyword>
<evidence type="ECO:0000256" key="4">
    <source>
        <dbReference type="SAM" id="MobiDB-lite"/>
    </source>
</evidence>
<protein>
    <submittedName>
        <fullName evidence="6">AraC family transcriptional regulator</fullName>
    </submittedName>
</protein>
<accession>A0ABS6M980</accession>
<evidence type="ECO:0000256" key="1">
    <source>
        <dbReference type="ARBA" id="ARBA00023015"/>
    </source>
</evidence>
<dbReference type="InterPro" id="IPR018062">
    <property type="entry name" value="HTH_AraC-typ_CS"/>
</dbReference>